<organism evidence="1 2">
    <name type="scientific">Vibrio marinisediminis</name>
    <dbReference type="NCBI Taxonomy" id="2758441"/>
    <lineage>
        <taxon>Bacteria</taxon>
        <taxon>Pseudomonadati</taxon>
        <taxon>Pseudomonadota</taxon>
        <taxon>Gammaproteobacteria</taxon>
        <taxon>Vibrionales</taxon>
        <taxon>Vibrionaceae</taxon>
        <taxon>Vibrio</taxon>
    </lineage>
</organism>
<dbReference type="RefSeq" id="WP_182110067.1">
    <property type="nucleotide sequence ID" value="NZ_JACFYF010000013.1"/>
</dbReference>
<accession>A0A7W2FTJ1</accession>
<proteinExistence type="predicted"/>
<sequence>MNKYFVFVPQHIEREVEKDIQVLSELEAERQALVRLAQQAGELSA</sequence>
<gene>
    <name evidence="1" type="ORF">H2O73_16715</name>
</gene>
<dbReference type="EMBL" id="JACFYF010000013">
    <property type="protein sequence ID" value="MBA5764009.1"/>
    <property type="molecule type" value="Genomic_DNA"/>
</dbReference>
<name>A0A7W2FTJ1_9VIBR</name>
<dbReference type="Proteomes" id="UP000571701">
    <property type="component" value="Unassembled WGS sequence"/>
</dbReference>
<dbReference type="AlphaFoldDB" id="A0A7W2FTJ1"/>
<keyword evidence="2" id="KW-1185">Reference proteome</keyword>
<comment type="caution">
    <text evidence="1">The sequence shown here is derived from an EMBL/GenBank/DDBJ whole genome shotgun (WGS) entry which is preliminary data.</text>
</comment>
<protein>
    <submittedName>
        <fullName evidence="1">Uncharacterized protein</fullName>
    </submittedName>
</protein>
<evidence type="ECO:0000313" key="2">
    <source>
        <dbReference type="Proteomes" id="UP000571701"/>
    </source>
</evidence>
<evidence type="ECO:0000313" key="1">
    <source>
        <dbReference type="EMBL" id="MBA5764009.1"/>
    </source>
</evidence>
<reference evidence="1 2" key="1">
    <citation type="submission" date="2020-07" db="EMBL/GenBank/DDBJ databases">
        <title>Vibrio marinisediminis sp. nov., isolated from marine sediment.</title>
        <authorList>
            <person name="Ji X."/>
        </authorList>
    </citation>
    <scope>NUCLEOTIDE SEQUENCE [LARGE SCALE GENOMIC DNA]</scope>
    <source>
        <strain evidence="1 2">404</strain>
    </source>
</reference>